<dbReference type="InterPro" id="IPR052913">
    <property type="entry name" value="Glycopeptide_resist_protein"/>
</dbReference>
<feature type="domain" description="YoaR-like putative peptidoglycan binding" evidence="2">
    <location>
        <begin position="100"/>
        <end position="199"/>
    </location>
</feature>
<accession>A0A928A1I9</accession>
<dbReference type="InterPro" id="IPR007391">
    <property type="entry name" value="Vancomycin_resist_VanW"/>
</dbReference>
<evidence type="ECO:0000256" key="1">
    <source>
        <dbReference type="SAM" id="Phobius"/>
    </source>
</evidence>
<dbReference type="Pfam" id="PF12229">
    <property type="entry name" value="PG_binding_4"/>
    <property type="match status" value="1"/>
</dbReference>
<evidence type="ECO:0000313" key="4">
    <source>
        <dbReference type="Proteomes" id="UP000761380"/>
    </source>
</evidence>
<proteinExistence type="predicted"/>
<dbReference type="PANTHER" id="PTHR35788">
    <property type="entry name" value="EXPORTED PROTEIN-RELATED"/>
    <property type="match status" value="1"/>
</dbReference>
<dbReference type="AlphaFoldDB" id="A0A928A1I9"/>
<organism evidence="3 4">
    <name type="scientific">Selenomonas ruminantium</name>
    <dbReference type="NCBI Taxonomy" id="971"/>
    <lineage>
        <taxon>Bacteria</taxon>
        <taxon>Bacillati</taxon>
        <taxon>Bacillota</taxon>
        <taxon>Negativicutes</taxon>
        <taxon>Selenomonadales</taxon>
        <taxon>Selenomonadaceae</taxon>
        <taxon>Selenomonas</taxon>
    </lineage>
</organism>
<dbReference type="PANTHER" id="PTHR35788:SF1">
    <property type="entry name" value="EXPORTED PROTEIN"/>
    <property type="match status" value="1"/>
</dbReference>
<dbReference type="EMBL" id="SVBY01000041">
    <property type="protein sequence ID" value="MBE6092857.1"/>
    <property type="molecule type" value="Genomic_DNA"/>
</dbReference>
<protein>
    <submittedName>
        <fullName evidence="3">Vanomycin resistance protein VanB</fullName>
    </submittedName>
</protein>
<reference evidence="3" key="1">
    <citation type="submission" date="2019-04" db="EMBL/GenBank/DDBJ databases">
        <title>Evolution of Biomass-Degrading Anaerobic Consortia Revealed by Metagenomics.</title>
        <authorList>
            <person name="Peng X."/>
        </authorList>
    </citation>
    <scope>NUCLEOTIDE SEQUENCE</scope>
    <source>
        <strain evidence="3">SIG240</strain>
    </source>
</reference>
<keyword evidence="1" id="KW-1133">Transmembrane helix</keyword>
<feature type="transmembrane region" description="Helical" evidence="1">
    <location>
        <begin position="26"/>
        <end position="48"/>
    </location>
</feature>
<gene>
    <name evidence="3" type="ORF">E7201_06785</name>
</gene>
<dbReference type="InterPro" id="IPR022029">
    <property type="entry name" value="YoaR-like_PG-bd"/>
</dbReference>
<dbReference type="Proteomes" id="UP000761380">
    <property type="component" value="Unassembled WGS sequence"/>
</dbReference>
<keyword evidence="1" id="KW-0812">Transmembrane</keyword>
<keyword evidence="1" id="KW-0472">Membrane</keyword>
<evidence type="ECO:0000259" key="2">
    <source>
        <dbReference type="Pfam" id="PF12229"/>
    </source>
</evidence>
<sequence>MNMVLQIFYRECLAIMNLSNAALGKIVAITTAATITAVAAAGCISVTVSNKDRVIMGVQANGTTIAGLSKNEARKFFTDTAAKKLQRKAAVLTYKERIFQIDPADINLHGNVDKAVEAAYNIGRDGSPIENMITQMRCAIFGATVTMDASFDEQLLHDKLQQIKTAIDTQPKNGSVTLLADGSIRKTPAVTGLSLDIEPIAAELAPDFQTFNLTVKKELTPTEQLPFVQDSDLATMDGILGSYTTRFYPGDRGDNIGIAASHLQGALIRSGATLSFNDTVGPRTHEAGYKDAGVIVYGEHTIDVGGGVCQVSSTLYNAILLAGLTPVERTGHFASSSYVPAGRDATVADGLIDFVFRNPLPHPVYLTVANSGSALTVYVLGTKADLAGKSIALVTEGSSMRPSLYRLWKQNGQVIEREFLHTDAYEPLKNT</sequence>
<comment type="caution">
    <text evidence="3">The sequence shown here is derived from an EMBL/GenBank/DDBJ whole genome shotgun (WGS) entry which is preliminary data.</text>
</comment>
<name>A0A928A1I9_SELRU</name>
<dbReference type="Pfam" id="PF04294">
    <property type="entry name" value="VanW"/>
    <property type="match status" value="1"/>
</dbReference>
<evidence type="ECO:0000313" key="3">
    <source>
        <dbReference type="EMBL" id="MBE6092857.1"/>
    </source>
</evidence>